<keyword evidence="3" id="KW-0081">Bacteriolytic enzyme</keyword>
<dbReference type="InterPro" id="IPR034690">
    <property type="entry name" value="Endolysin_T4_type"/>
</dbReference>
<evidence type="ECO:0000313" key="10">
    <source>
        <dbReference type="WBParaSite" id="HPLM_0000251001-mRNA-1"/>
    </source>
</evidence>
<dbReference type="GO" id="GO:0016998">
    <property type="term" value="P:cell wall macromolecule catabolic process"/>
    <property type="evidence" value="ECO:0007669"/>
    <property type="project" value="InterPro"/>
</dbReference>
<dbReference type="AlphaFoldDB" id="A0A0N4VYY9"/>
<dbReference type="Proteomes" id="UP000268014">
    <property type="component" value="Unassembled WGS sequence"/>
</dbReference>
<keyword evidence="2" id="KW-0929">Antimicrobial</keyword>
<dbReference type="HAMAP" id="MF_04110">
    <property type="entry name" value="ENDOLYSIN_T4"/>
    <property type="match status" value="1"/>
</dbReference>
<keyword evidence="5" id="KW-1035">Host cytoplasm</keyword>
<dbReference type="GO" id="GO:0003796">
    <property type="term" value="F:lysozyme activity"/>
    <property type="evidence" value="ECO:0007669"/>
    <property type="project" value="UniProtKB-EC"/>
</dbReference>
<gene>
    <name evidence="8" type="ORF">HPLM_LOCUS2507</name>
</gene>
<dbReference type="SUPFAM" id="SSF54060">
    <property type="entry name" value="His-Me finger endonucleases"/>
    <property type="match status" value="1"/>
</dbReference>
<protein>
    <submittedName>
        <fullName evidence="10">Lysozyme</fullName>
    </submittedName>
</protein>
<dbReference type="InterPro" id="IPR023346">
    <property type="entry name" value="Lysozyme-like_dom_sf"/>
</dbReference>
<name>A0A0N4VYY9_HAEPC</name>
<keyword evidence="9" id="KW-1185">Reference proteome</keyword>
<keyword evidence="6" id="KW-0326">Glycosidase</keyword>
<reference evidence="10" key="1">
    <citation type="submission" date="2017-02" db="UniProtKB">
        <authorList>
            <consortium name="WormBaseParasite"/>
        </authorList>
    </citation>
    <scope>IDENTIFICATION</scope>
</reference>
<dbReference type="Pfam" id="PF00959">
    <property type="entry name" value="Phage_lysozyme"/>
    <property type="match status" value="1"/>
</dbReference>
<dbReference type="Gene3D" id="1.10.530.40">
    <property type="match status" value="1"/>
</dbReference>
<feature type="domain" description="HNH nuclease" evidence="7">
    <location>
        <begin position="40"/>
        <end position="65"/>
    </location>
</feature>
<comment type="catalytic activity">
    <reaction evidence="1">
        <text>Hydrolysis of (1-&gt;4)-beta-linkages between N-acetylmuramic acid and N-acetyl-D-glucosamine residues in a peptidoglycan and between N-acetyl-D-glucosamine residues in chitodextrins.</text>
        <dbReference type="EC" id="3.2.1.17"/>
    </reaction>
</comment>
<dbReference type="GO" id="GO:0042742">
    <property type="term" value="P:defense response to bacterium"/>
    <property type="evidence" value="ECO:0007669"/>
    <property type="project" value="UniProtKB-KW"/>
</dbReference>
<evidence type="ECO:0000256" key="6">
    <source>
        <dbReference type="ARBA" id="ARBA00023295"/>
    </source>
</evidence>
<dbReference type="InterPro" id="IPR023347">
    <property type="entry name" value="Lysozyme_dom_sf"/>
</dbReference>
<dbReference type="InterPro" id="IPR051018">
    <property type="entry name" value="Bacteriophage_GH24"/>
</dbReference>
<organism evidence="10">
    <name type="scientific">Haemonchus placei</name>
    <name type="common">Barber's pole worm</name>
    <dbReference type="NCBI Taxonomy" id="6290"/>
    <lineage>
        <taxon>Eukaryota</taxon>
        <taxon>Metazoa</taxon>
        <taxon>Ecdysozoa</taxon>
        <taxon>Nematoda</taxon>
        <taxon>Chromadorea</taxon>
        <taxon>Rhabditida</taxon>
        <taxon>Rhabditina</taxon>
        <taxon>Rhabditomorpha</taxon>
        <taxon>Strongyloidea</taxon>
        <taxon>Trichostrongylidae</taxon>
        <taxon>Haemonchus</taxon>
    </lineage>
</organism>
<evidence type="ECO:0000256" key="4">
    <source>
        <dbReference type="ARBA" id="ARBA00022801"/>
    </source>
</evidence>
<dbReference type="PANTHER" id="PTHR38107">
    <property type="match status" value="1"/>
</dbReference>
<proteinExistence type="inferred from homology"/>
<dbReference type="InterPro" id="IPR003615">
    <property type="entry name" value="HNH_nuc"/>
</dbReference>
<dbReference type="InterPro" id="IPR044925">
    <property type="entry name" value="His-Me_finger_sf"/>
</dbReference>
<evidence type="ECO:0000313" key="8">
    <source>
        <dbReference type="EMBL" id="VDO15167.1"/>
    </source>
</evidence>
<keyword evidence="4" id="KW-0378">Hydrolase</keyword>
<reference evidence="8 9" key="2">
    <citation type="submission" date="2018-11" db="EMBL/GenBank/DDBJ databases">
        <authorList>
            <consortium name="Pathogen Informatics"/>
        </authorList>
    </citation>
    <scope>NUCLEOTIDE SEQUENCE [LARGE SCALE GENOMIC DNA]</scope>
    <source>
        <strain evidence="8 9">MHpl1</strain>
    </source>
</reference>
<dbReference type="Pfam" id="PF13392">
    <property type="entry name" value="HNH_3"/>
    <property type="match status" value="1"/>
</dbReference>
<dbReference type="GO" id="GO:0031640">
    <property type="term" value="P:killing of cells of another organism"/>
    <property type="evidence" value="ECO:0007669"/>
    <property type="project" value="UniProtKB-KW"/>
</dbReference>
<accession>A0A0N4VYY9</accession>
<evidence type="ECO:0000256" key="5">
    <source>
        <dbReference type="ARBA" id="ARBA00023200"/>
    </source>
</evidence>
<dbReference type="InterPro" id="IPR033907">
    <property type="entry name" value="Endolysin_autolysin"/>
</dbReference>
<dbReference type="Gene3D" id="3.90.75.20">
    <property type="match status" value="1"/>
</dbReference>
<dbReference type="PANTHER" id="PTHR38107:SF3">
    <property type="entry name" value="LYSOZYME RRRD-RELATED"/>
    <property type="match status" value="1"/>
</dbReference>
<dbReference type="OrthoDB" id="6338733at2759"/>
<dbReference type="WBParaSite" id="HPLM_0000251001-mRNA-1">
    <property type="protein sequence ID" value="HPLM_0000251001-mRNA-1"/>
    <property type="gene ID" value="HPLM_0000251001"/>
</dbReference>
<sequence>MIRSRLSDGELTALAARIQRDYGYDKASGRLVNAKTGRLIDHINGNGMDNRIENLREVTQSENMRNMVYPWKANADTELALEKIKAFEGCRLQAYQDAAEVWTIGYGHTKKVKPGDKISQYWADEYLKEDIEEVEAQIEELGLTLSQPQLDALVSFVFNVGIGNLRRSTLLKWIRDGRNENDIKREWRRWVYAGNPPRTLPGLIKRREWESIRYFSGLTREQRREVLSEVDQYVKLLESNQRLPRMLCLKYALCTSIVFDYLYRAGQLSSTKDGFDPEIRKRITDVIISLANEHDAD</sequence>
<dbReference type="STRING" id="6290.A0A0N4VYY9"/>
<dbReference type="CDD" id="cd00737">
    <property type="entry name" value="lyz_endolysin_autolysin"/>
    <property type="match status" value="1"/>
</dbReference>
<evidence type="ECO:0000256" key="1">
    <source>
        <dbReference type="ARBA" id="ARBA00000632"/>
    </source>
</evidence>
<dbReference type="GO" id="GO:0009253">
    <property type="term" value="P:peptidoglycan catabolic process"/>
    <property type="evidence" value="ECO:0007669"/>
    <property type="project" value="InterPro"/>
</dbReference>
<evidence type="ECO:0000259" key="7">
    <source>
        <dbReference type="Pfam" id="PF13392"/>
    </source>
</evidence>
<evidence type="ECO:0000313" key="9">
    <source>
        <dbReference type="Proteomes" id="UP000268014"/>
    </source>
</evidence>
<evidence type="ECO:0000256" key="2">
    <source>
        <dbReference type="ARBA" id="ARBA00022529"/>
    </source>
</evidence>
<dbReference type="SUPFAM" id="SSF53955">
    <property type="entry name" value="Lysozyme-like"/>
    <property type="match status" value="1"/>
</dbReference>
<dbReference type="InterPro" id="IPR002196">
    <property type="entry name" value="Glyco_hydro_24"/>
</dbReference>
<evidence type="ECO:0000256" key="3">
    <source>
        <dbReference type="ARBA" id="ARBA00022638"/>
    </source>
</evidence>
<dbReference type="EMBL" id="UZAF01005329">
    <property type="protein sequence ID" value="VDO15167.1"/>
    <property type="molecule type" value="Genomic_DNA"/>
</dbReference>